<evidence type="ECO:0000313" key="3">
    <source>
        <dbReference type="Proteomes" id="UP001596417"/>
    </source>
</evidence>
<comment type="caution">
    <text evidence="2">The sequence shown here is derived from an EMBL/GenBank/DDBJ whole genome shotgun (WGS) entry which is preliminary data.</text>
</comment>
<sequence length="221" mass="24597">MKAFLPLALPADHPFWEADERPLSAVDELTVQPEPKMIICRDDEAGHHYALTAGQNSQYLEKYSKITYSTEFGFGICTRAQGLAGSAHDGALVLSEDESHYRLRLTVEDATVDGTTLYSRWDAWDDVTVDTWVAPALPWHVRIHRIDTSRRLHSGEGGFALDRSGNEDPDAFEHTESLEERLCSILLELAGFEISVGIVLVASSIRTQTQTSAIHGRSCQR</sequence>
<dbReference type="InterPro" id="IPR049237">
    <property type="entry name" value="DUF2264_C"/>
</dbReference>
<organism evidence="2 3">
    <name type="scientific">Halocatena marina</name>
    <dbReference type="NCBI Taxonomy" id="2934937"/>
    <lineage>
        <taxon>Archaea</taxon>
        <taxon>Methanobacteriati</taxon>
        <taxon>Methanobacteriota</taxon>
        <taxon>Stenosarchaea group</taxon>
        <taxon>Halobacteria</taxon>
        <taxon>Halobacteriales</taxon>
        <taxon>Natronomonadaceae</taxon>
        <taxon>Halocatena</taxon>
    </lineage>
</organism>
<proteinExistence type="predicted"/>
<gene>
    <name evidence="2" type="ORF">ACFQL7_23605</name>
</gene>
<reference evidence="2 3" key="1">
    <citation type="journal article" date="2019" name="Int. J. Syst. Evol. Microbiol.">
        <title>The Global Catalogue of Microorganisms (GCM) 10K type strain sequencing project: providing services to taxonomists for standard genome sequencing and annotation.</title>
        <authorList>
            <consortium name="The Broad Institute Genomics Platform"/>
            <consortium name="The Broad Institute Genome Sequencing Center for Infectious Disease"/>
            <person name="Wu L."/>
            <person name="Ma J."/>
        </authorList>
    </citation>
    <scope>NUCLEOTIDE SEQUENCE [LARGE SCALE GENOMIC DNA]</scope>
    <source>
        <strain evidence="2 3">RDMS1</strain>
    </source>
</reference>
<dbReference type="Proteomes" id="UP001596417">
    <property type="component" value="Unassembled WGS sequence"/>
</dbReference>
<dbReference type="InterPro" id="IPR016624">
    <property type="entry name" value="UCP014753"/>
</dbReference>
<dbReference type="RefSeq" id="WP_390206852.1">
    <property type="nucleotide sequence ID" value="NZ_JBHTAX010000005.1"/>
</dbReference>
<accession>A0ABD5YT84</accession>
<name>A0ABD5YT84_9EURY</name>
<keyword evidence="3" id="KW-1185">Reference proteome</keyword>
<protein>
    <recommendedName>
        <fullName evidence="1">DUF2264 domain-containing protein</fullName>
    </recommendedName>
</protein>
<evidence type="ECO:0000259" key="1">
    <source>
        <dbReference type="Pfam" id="PF20938"/>
    </source>
</evidence>
<dbReference type="Pfam" id="PF20938">
    <property type="entry name" value="DUF2264_C"/>
    <property type="match status" value="1"/>
</dbReference>
<feature type="domain" description="DUF2264" evidence="1">
    <location>
        <begin position="31"/>
        <end position="177"/>
    </location>
</feature>
<dbReference type="PANTHER" id="PTHR35339:SF4">
    <property type="entry name" value="LINALOOL DEHYDRATASE_ISOMERASE DOMAIN-CONTAINING PROTEIN"/>
    <property type="match status" value="1"/>
</dbReference>
<dbReference type="AlphaFoldDB" id="A0ABD5YT84"/>
<dbReference type="PANTHER" id="PTHR35339">
    <property type="entry name" value="LINALOOL DEHYDRATASE_ISOMERASE DOMAIN-CONTAINING PROTEIN"/>
    <property type="match status" value="1"/>
</dbReference>
<dbReference type="EMBL" id="JBHTAX010000005">
    <property type="protein sequence ID" value="MFC7192501.1"/>
    <property type="molecule type" value="Genomic_DNA"/>
</dbReference>
<evidence type="ECO:0000313" key="2">
    <source>
        <dbReference type="EMBL" id="MFC7192501.1"/>
    </source>
</evidence>